<comment type="pathway">
    <text evidence="2">Cofactor biosynthesis; tetrahydrofolate biosynthesis; 2-amino-4-hydroxy-6-hydroxymethyl-7,8-dihydropteridine diphosphate from 7,8-dihydroneopterin triphosphate: step 3/4.</text>
</comment>
<name>A0A1Y6CSL8_9BACT</name>
<dbReference type="EC" id="4.1.2.25" evidence="4"/>
<dbReference type="GO" id="GO:0046656">
    <property type="term" value="P:folic acid biosynthetic process"/>
    <property type="evidence" value="ECO:0007669"/>
    <property type="project" value="UniProtKB-KW"/>
</dbReference>
<evidence type="ECO:0000256" key="1">
    <source>
        <dbReference type="ARBA" id="ARBA00001353"/>
    </source>
</evidence>
<dbReference type="OrthoDB" id="5379688at2"/>
<dbReference type="Gene3D" id="3.30.1130.10">
    <property type="match status" value="1"/>
</dbReference>
<dbReference type="Proteomes" id="UP000192907">
    <property type="component" value="Unassembled WGS sequence"/>
</dbReference>
<evidence type="ECO:0000256" key="3">
    <source>
        <dbReference type="ARBA" id="ARBA00005708"/>
    </source>
</evidence>
<dbReference type="RefSeq" id="WP_132325011.1">
    <property type="nucleotide sequence ID" value="NZ_FWZT01000030.1"/>
</dbReference>
<evidence type="ECO:0000256" key="7">
    <source>
        <dbReference type="ARBA" id="ARBA00032903"/>
    </source>
</evidence>
<evidence type="ECO:0000256" key="4">
    <source>
        <dbReference type="ARBA" id="ARBA00013043"/>
    </source>
</evidence>
<gene>
    <name evidence="9" type="ORF">SAMN06296036_13019</name>
</gene>
<evidence type="ECO:0000256" key="2">
    <source>
        <dbReference type="ARBA" id="ARBA00005013"/>
    </source>
</evidence>
<dbReference type="STRING" id="1513793.SAMN06296036_13019"/>
<dbReference type="InterPro" id="IPR006157">
    <property type="entry name" value="FolB_dom"/>
</dbReference>
<dbReference type="InterPro" id="IPR006156">
    <property type="entry name" value="Dihydroneopterin_aldolase"/>
</dbReference>
<feature type="domain" description="Dihydroneopterin aldolase/epimerase" evidence="8">
    <location>
        <begin position="12"/>
        <end position="129"/>
    </location>
</feature>
<evidence type="ECO:0000313" key="9">
    <source>
        <dbReference type="EMBL" id="SMF76345.1"/>
    </source>
</evidence>
<comment type="catalytic activity">
    <reaction evidence="1">
        <text>7,8-dihydroneopterin = 6-hydroxymethyl-7,8-dihydropterin + glycolaldehyde</text>
        <dbReference type="Rhea" id="RHEA:10540"/>
        <dbReference type="ChEBI" id="CHEBI:17001"/>
        <dbReference type="ChEBI" id="CHEBI:17071"/>
        <dbReference type="ChEBI" id="CHEBI:44841"/>
        <dbReference type="EC" id="4.1.2.25"/>
    </reaction>
</comment>
<dbReference type="SUPFAM" id="SSF55620">
    <property type="entry name" value="Tetrahydrobiopterin biosynthesis enzymes-like"/>
    <property type="match status" value="1"/>
</dbReference>
<comment type="similarity">
    <text evidence="3">Belongs to the DHNA family.</text>
</comment>
<evidence type="ECO:0000313" key="10">
    <source>
        <dbReference type="Proteomes" id="UP000192907"/>
    </source>
</evidence>
<dbReference type="GO" id="GO:0004150">
    <property type="term" value="F:dihydroneopterin aldolase activity"/>
    <property type="evidence" value="ECO:0007669"/>
    <property type="project" value="UniProtKB-EC"/>
</dbReference>
<dbReference type="EMBL" id="FWZT01000030">
    <property type="protein sequence ID" value="SMF76345.1"/>
    <property type="molecule type" value="Genomic_DNA"/>
</dbReference>
<dbReference type="InterPro" id="IPR043133">
    <property type="entry name" value="GTP-CH-I_C/QueF"/>
</dbReference>
<keyword evidence="6" id="KW-0456">Lyase</keyword>
<dbReference type="GO" id="GO:0005737">
    <property type="term" value="C:cytoplasm"/>
    <property type="evidence" value="ECO:0007669"/>
    <property type="project" value="TreeGrafter"/>
</dbReference>
<keyword evidence="10" id="KW-1185">Reference proteome</keyword>
<sequence>MKKNQLSQLDEISLQNLEVRCLVGIYPRERLEPQPVILNLSLYLDTRRAARQRSLDYSVDYAALSEELKFLLQNSRFRLLETAVDAIAHYVLSAQYIDRPLAPIEAVRVSIEKPKALPGCTLPRLSILRAKEDLTESCRYSDKLCVVHKNPDSAIVKLQLGPGETSLLPTEPNLEVVDTALSPWLLGNGEPWAVHQVVPRSTIRPRVVVNQSTKETGTLLTVLRRKQDGQDISDDFYRLFSVIGEVSPSAFVEGYQKARF</sequence>
<organism evidence="9 10">
    <name type="scientific">Pseudobacteriovorax antillogorgiicola</name>
    <dbReference type="NCBI Taxonomy" id="1513793"/>
    <lineage>
        <taxon>Bacteria</taxon>
        <taxon>Pseudomonadati</taxon>
        <taxon>Bdellovibrionota</taxon>
        <taxon>Oligoflexia</taxon>
        <taxon>Oligoflexales</taxon>
        <taxon>Pseudobacteriovoracaceae</taxon>
        <taxon>Pseudobacteriovorax</taxon>
    </lineage>
</organism>
<reference evidence="10" key="1">
    <citation type="submission" date="2017-04" db="EMBL/GenBank/DDBJ databases">
        <authorList>
            <person name="Varghese N."/>
            <person name="Submissions S."/>
        </authorList>
    </citation>
    <scope>NUCLEOTIDE SEQUENCE [LARGE SCALE GENOMIC DNA]</scope>
    <source>
        <strain evidence="10">RKEM611</strain>
    </source>
</reference>
<dbReference type="Pfam" id="PF02152">
    <property type="entry name" value="FolB"/>
    <property type="match status" value="1"/>
</dbReference>
<dbReference type="AlphaFoldDB" id="A0A1Y6CSL8"/>
<dbReference type="SMART" id="SM00905">
    <property type="entry name" value="FolB"/>
    <property type="match status" value="1"/>
</dbReference>
<dbReference type="PANTHER" id="PTHR42844">
    <property type="entry name" value="DIHYDRONEOPTERIN ALDOLASE 1-RELATED"/>
    <property type="match status" value="1"/>
</dbReference>
<evidence type="ECO:0000256" key="6">
    <source>
        <dbReference type="ARBA" id="ARBA00023239"/>
    </source>
</evidence>
<keyword evidence="5" id="KW-0289">Folate biosynthesis</keyword>
<evidence type="ECO:0000256" key="5">
    <source>
        <dbReference type="ARBA" id="ARBA00022909"/>
    </source>
</evidence>
<protein>
    <recommendedName>
        <fullName evidence="4">dihydroneopterin aldolase</fullName>
        <ecNumber evidence="4">4.1.2.25</ecNumber>
    </recommendedName>
    <alternativeName>
        <fullName evidence="7">7,8-dihydroneopterin aldolase</fullName>
    </alternativeName>
</protein>
<evidence type="ECO:0000259" key="8">
    <source>
        <dbReference type="SMART" id="SM00905"/>
    </source>
</evidence>
<proteinExistence type="inferred from homology"/>
<accession>A0A1Y6CSL8</accession>
<dbReference type="PANTHER" id="PTHR42844:SF1">
    <property type="entry name" value="DIHYDRONEOPTERIN ALDOLASE 1-RELATED"/>
    <property type="match status" value="1"/>
</dbReference>
<dbReference type="NCBIfam" id="TIGR00526">
    <property type="entry name" value="folB_dom"/>
    <property type="match status" value="1"/>
</dbReference>